<evidence type="ECO:0000259" key="1">
    <source>
        <dbReference type="Pfam" id="PF05699"/>
    </source>
</evidence>
<dbReference type="SUPFAM" id="SSF53098">
    <property type="entry name" value="Ribonuclease H-like"/>
    <property type="match status" value="1"/>
</dbReference>
<accession>A0A8H4A448</accession>
<dbReference type="PANTHER" id="PTHR46880:SF5">
    <property type="entry name" value="DUF4371 DOMAIN-CONTAINING PROTEIN"/>
    <property type="match status" value="1"/>
</dbReference>
<sequence>MVTFGENEIQVLGEFYGKFKQHNDTNFSAKVNRIELLKEWREAKLVLKNYKELDFVEEWKRIFDSSQFVILYPNVTEIVFFSLIVPLSNSYVERIFSQQNLIKTKIRNQMKLKMLNSHIIIVMNGPKLEDFNFEKAYDIWLRSPRRF</sequence>
<dbReference type="InterPro" id="IPR012337">
    <property type="entry name" value="RNaseH-like_sf"/>
</dbReference>
<feature type="domain" description="HAT C-terminal dimerisation" evidence="1">
    <location>
        <begin position="51"/>
        <end position="121"/>
    </location>
</feature>
<keyword evidence="3" id="KW-1185">Reference proteome</keyword>
<dbReference type="Pfam" id="PF05699">
    <property type="entry name" value="Dimer_Tnp_hAT"/>
    <property type="match status" value="1"/>
</dbReference>
<gene>
    <name evidence="2" type="ORF">F8M41_006457</name>
</gene>
<dbReference type="OrthoDB" id="2442861at2759"/>
<dbReference type="EMBL" id="WTPW01001633">
    <property type="protein sequence ID" value="KAF0424731.1"/>
    <property type="molecule type" value="Genomic_DNA"/>
</dbReference>
<reference evidence="2 3" key="1">
    <citation type="journal article" date="2019" name="Environ. Microbiol.">
        <title>At the nexus of three kingdoms: the genome of the mycorrhizal fungus Gigaspora margarita provides insights into plant, endobacterial and fungal interactions.</title>
        <authorList>
            <person name="Venice F."/>
            <person name="Ghignone S."/>
            <person name="Salvioli di Fossalunga A."/>
            <person name="Amselem J."/>
            <person name="Novero M."/>
            <person name="Xianan X."/>
            <person name="Sedzielewska Toro K."/>
            <person name="Morin E."/>
            <person name="Lipzen A."/>
            <person name="Grigoriev I.V."/>
            <person name="Henrissat B."/>
            <person name="Martin F.M."/>
            <person name="Bonfante P."/>
        </authorList>
    </citation>
    <scope>NUCLEOTIDE SEQUENCE [LARGE SCALE GENOMIC DNA]</scope>
    <source>
        <strain evidence="2 3">BEG34</strain>
    </source>
</reference>
<evidence type="ECO:0000313" key="3">
    <source>
        <dbReference type="Proteomes" id="UP000439903"/>
    </source>
</evidence>
<dbReference type="InterPro" id="IPR008906">
    <property type="entry name" value="HATC_C_dom"/>
</dbReference>
<evidence type="ECO:0000313" key="2">
    <source>
        <dbReference type="EMBL" id="KAF0424731.1"/>
    </source>
</evidence>
<name>A0A8H4A448_GIGMA</name>
<comment type="caution">
    <text evidence="2">The sequence shown here is derived from an EMBL/GenBank/DDBJ whole genome shotgun (WGS) entry which is preliminary data.</text>
</comment>
<protein>
    <submittedName>
        <fullName evidence="2">Zinc finger protein</fullName>
    </submittedName>
</protein>
<proteinExistence type="predicted"/>
<dbReference type="GO" id="GO:0046983">
    <property type="term" value="F:protein dimerization activity"/>
    <property type="evidence" value="ECO:0007669"/>
    <property type="project" value="InterPro"/>
</dbReference>
<dbReference type="PANTHER" id="PTHR46880">
    <property type="entry name" value="RAS-ASSOCIATING DOMAIN-CONTAINING PROTEIN"/>
    <property type="match status" value="1"/>
</dbReference>
<organism evidence="2 3">
    <name type="scientific">Gigaspora margarita</name>
    <dbReference type="NCBI Taxonomy" id="4874"/>
    <lineage>
        <taxon>Eukaryota</taxon>
        <taxon>Fungi</taxon>
        <taxon>Fungi incertae sedis</taxon>
        <taxon>Mucoromycota</taxon>
        <taxon>Glomeromycotina</taxon>
        <taxon>Glomeromycetes</taxon>
        <taxon>Diversisporales</taxon>
        <taxon>Gigasporaceae</taxon>
        <taxon>Gigaspora</taxon>
    </lineage>
</organism>
<dbReference type="Proteomes" id="UP000439903">
    <property type="component" value="Unassembled WGS sequence"/>
</dbReference>
<dbReference type="AlphaFoldDB" id="A0A8H4A448"/>